<comment type="similarity">
    <text evidence="1">Belongs to the glycosyl hydrolase 3 family.</text>
</comment>
<name>A0A511RJG9_9DEIN</name>
<dbReference type="InterPro" id="IPR019800">
    <property type="entry name" value="Glyco_hydro_3_AS"/>
</dbReference>
<dbReference type="GO" id="GO:0004553">
    <property type="term" value="F:hydrolase activity, hydrolyzing O-glycosyl compounds"/>
    <property type="evidence" value="ECO:0007669"/>
    <property type="project" value="InterPro"/>
</dbReference>
<accession>A0A511RJG9</accession>
<comment type="caution">
    <text evidence="6">The sequence shown here is derived from an EMBL/GenBank/DDBJ whole genome shotgun (WGS) entry which is preliminary data.</text>
</comment>
<dbReference type="InterPro" id="IPR050226">
    <property type="entry name" value="NagZ_Beta-hexosaminidase"/>
</dbReference>
<dbReference type="Proteomes" id="UP000321827">
    <property type="component" value="Unassembled WGS sequence"/>
</dbReference>
<feature type="chain" id="PRO_5021869776" evidence="4">
    <location>
        <begin position="18"/>
        <end position="519"/>
    </location>
</feature>
<dbReference type="RefSeq" id="WP_147146933.1">
    <property type="nucleotide sequence ID" value="NZ_BJXN01000007.1"/>
</dbReference>
<sequence length="519" mass="54957">MKRRLLALLALFSLAFAAHPGQFMILSYRGAEPPTQLIERYRPAGVILFPSNLANDPVGTVRELRRRYPDLLVLIDQEGGPFFSYRAPGVPRFPAAMALAAAGDSELTRAVGRAIGQEVAYLGANVDLAPVLDVNVNPKNPIIGLRSFGADPEGVIRHGLAFARGLEEAGVLWTAKHFPGHGDTQTDSHTGLPIVDKPLEAIERVELAPFRTAVRAGVPVIMTAHILYPALDPDAPATLSRKILTGLLRGKMGYDGLIVTDDMGMRAISGRWGAGEAAVRAVLAGADLVLVGRGGGTAEAVYAALDEALTSGRIAPARAAASERRLQAARARLRPPAPEPDWKALAALNLKAARAGVTWLAGELPIPGAGTLVVAPRVRATWGAEPSLAELAPKYLPGAHYQVVGEVPSGSDITAAVARAKKFDRIVLGTYHWLGRLPEEQVWLYQALVRTGKPVYVVALGNPDDYTYLDPAPAGYLVTYGYRAAQVRAALEALSGSFVPGGKLPVPVGPFPIGSGIGR</sequence>
<keyword evidence="4" id="KW-0732">Signal</keyword>
<evidence type="ECO:0000256" key="1">
    <source>
        <dbReference type="ARBA" id="ARBA00005336"/>
    </source>
</evidence>
<dbReference type="EMBL" id="BJXN01000007">
    <property type="protein sequence ID" value="GEM89793.1"/>
    <property type="molecule type" value="Genomic_DNA"/>
</dbReference>
<feature type="domain" description="Glycoside hydrolase family 3 N-terminal" evidence="5">
    <location>
        <begin position="36"/>
        <end position="327"/>
    </location>
</feature>
<evidence type="ECO:0000256" key="2">
    <source>
        <dbReference type="ARBA" id="ARBA00022801"/>
    </source>
</evidence>
<dbReference type="InterPro" id="IPR036881">
    <property type="entry name" value="Glyco_hydro_3_C_sf"/>
</dbReference>
<evidence type="ECO:0000259" key="5">
    <source>
        <dbReference type="Pfam" id="PF00933"/>
    </source>
</evidence>
<gene>
    <name evidence="6" type="ORF">ODE01S_12270</name>
</gene>
<dbReference type="SUPFAM" id="SSF52279">
    <property type="entry name" value="Beta-D-glucan exohydrolase, C-terminal domain"/>
    <property type="match status" value="1"/>
</dbReference>
<dbReference type="PROSITE" id="PS00775">
    <property type="entry name" value="GLYCOSYL_HYDROL_F3"/>
    <property type="match status" value="1"/>
</dbReference>
<dbReference type="InterPro" id="IPR001764">
    <property type="entry name" value="Glyco_hydro_3_N"/>
</dbReference>
<organism evidence="6 7">
    <name type="scientific">Oceanithermus desulfurans NBRC 100063</name>
    <dbReference type="NCBI Taxonomy" id="1227550"/>
    <lineage>
        <taxon>Bacteria</taxon>
        <taxon>Thermotogati</taxon>
        <taxon>Deinococcota</taxon>
        <taxon>Deinococci</taxon>
        <taxon>Thermales</taxon>
        <taxon>Thermaceae</taxon>
        <taxon>Oceanithermus</taxon>
    </lineage>
</organism>
<dbReference type="Gene3D" id="3.40.50.1700">
    <property type="entry name" value="Glycoside hydrolase family 3 C-terminal domain"/>
    <property type="match status" value="1"/>
</dbReference>
<feature type="signal peptide" evidence="4">
    <location>
        <begin position="1"/>
        <end position="17"/>
    </location>
</feature>
<proteinExistence type="inferred from homology"/>
<evidence type="ECO:0000256" key="3">
    <source>
        <dbReference type="ARBA" id="ARBA00023295"/>
    </source>
</evidence>
<reference evidence="6 7" key="1">
    <citation type="submission" date="2019-07" db="EMBL/GenBank/DDBJ databases">
        <title>Whole genome shotgun sequence of Oceanithermus desulfurans NBRC 100063.</title>
        <authorList>
            <person name="Hosoyama A."/>
            <person name="Uohara A."/>
            <person name="Ohji S."/>
            <person name="Ichikawa N."/>
        </authorList>
    </citation>
    <scope>NUCLEOTIDE SEQUENCE [LARGE SCALE GENOMIC DNA]</scope>
    <source>
        <strain evidence="6 7">NBRC 100063</strain>
    </source>
</reference>
<dbReference type="Pfam" id="PF00933">
    <property type="entry name" value="Glyco_hydro_3"/>
    <property type="match status" value="1"/>
</dbReference>
<protein>
    <submittedName>
        <fullName evidence="6">Sugar hydrolase</fullName>
    </submittedName>
</protein>
<keyword evidence="3" id="KW-0326">Glycosidase</keyword>
<dbReference type="PANTHER" id="PTHR30480">
    <property type="entry name" value="BETA-HEXOSAMINIDASE-RELATED"/>
    <property type="match status" value="1"/>
</dbReference>
<keyword evidence="2 6" id="KW-0378">Hydrolase</keyword>
<dbReference type="Gene3D" id="3.20.20.300">
    <property type="entry name" value="Glycoside hydrolase, family 3, N-terminal domain"/>
    <property type="match status" value="1"/>
</dbReference>
<evidence type="ECO:0000313" key="7">
    <source>
        <dbReference type="Proteomes" id="UP000321827"/>
    </source>
</evidence>
<dbReference type="GO" id="GO:0009254">
    <property type="term" value="P:peptidoglycan turnover"/>
    <property type="evidence" value="ECO:0007669"/>
    <property type="project" value="TreeGrafter"/>
</dbReference>
<dbReference type="GO" id="GO:0005975">
    <property type="term" value="P:carbohydrate metabolic process"/>
    <property type="evidence" value="ECO:0007669"/>
    <property type="project" value="InterPro"/>
</dbReference>
<dbReference type="PRINTS" id="PR00133">
    <property type="entry name" value="GLHYDRLASE3"/>
</dbReference>
<dbReference type="InterPro" id="IPR036962">
    <property type="entry name" value="Glyco_hydro_3_N_sf"/>
</dbReference>
<dbReference type="AlphaFoldDB" id="A0A511RJG9"/>
<dbReference type="SUPFAM" id="SSF51445">
    <property type="entry name" value="(Trans)glycosidases"/>
    <property type="match status" value="1"/>
</dbReference>
<evidence type="ECO:0000256" key="4">
    <source>
        <dbReference type="SAM" id="SignalP"/>
    </source>
</evidence>
<dbReference type="InterPro" id="IPR017853">
    <property type="entry name" value="GH"/>
</dbReference>
<dbReference type="OrthoDB" id="9805821at2"/>
<dbReference type="PANTHER" id="PTHR30480:SF16">
    <property type="entry name" value="GLYCOSIDE HYDROLASE FAMILY 3 DOMAIN PROTEIN"/>
    <property type="match status" value="1"/>
</dbReference>
<evidence type="ECO:0000313" key="6">
    <source>
        <dbReference type="EMBL" id="GEM89793.1"/>
    </source>
</evidence>